<sequence>SKETRRLKVMKIAIRADSSLALGSGHIMRCVTLARILVSFGYEIHFISLNLKGNMADFLKSYGFHVHLLQSNIVKDSLSIQQLIDAIKQTIQNDAEQTTDLLKKHGPFEWIIVDHYSLDVTWENIVSECVERIFVIDDLANRIHNCDVLLDQNFHLNPLDRYEGKIPRKCVALLGTKYMLFRSEFLNIKPRVRNGEIKRLLIFFGGSDLTNETSKTLKALLILKRENLYIDVVLGASNPHTQEIYDLCRKIPDTKIHVQIDYMAQLMNDADLAIGAGGASTWERCLLGLPALIIVLAENQRISIEELENKEVFVNLGSHEDVDENLIFYEIDRLMNEPYLVETMGRNALELVPHNDLFDIKDWKNIF</sequence>
<protein>
    <submittedName>
        <fullName evidence="1">UDP-2,4-diacetamido-2,4, 6-trideoxy-beta-L-altropyranose hydrolase</fullName>
        <ecNumber evidence="1">3.6.1.57</ecNumber>
    </submittedName>
</protein>
<reference evidence="1" key="1">
    <citation type="submission" date="2024-03" db="EMBL/GenBank/DDBJ databases">
        <title>Whole genome sequecning of epiphytes from Marcgravia umbellata leaves.</title>
        <authorList>
            <person name="Kumar G."/>
            <person name="Savka M.A."/>
        </authorList>
    </citation>
    <scope>NUCLEOTIDE SEQUENCE</scope>
    <source>
        <strain evidence="1">RIT_BL5</strain>
    </source>
</reference>
<proteinExistence type="predicted"/>
<keyword evidence="1" id="KW-0378">Hydrolase</keyword>
<evidence type="ECO:0000313" key="2">
    <source>
        <dbReference type="Proteomes" id="UP001380953"/>
    </source>
</evidence>
<dbReference type="EMBL" id="JBBKAR010000059">
    <property type="protein sequence ID" value="MEJ8307076.1"/>
    <property type="molecule type" value="Genomic_DNA"/>
</dbReference>
<dbReference type="EC" id="3.6.1.57" evidence="1"/>
<keyword evidence="2" id="KW-1185">Reference proteome</keyword>
<name>A0ACC6PJH9_9BACL</name>
<comment type="caution">
    <text evidence="1">The sequence shown here is derived from an EMBL/GenBank/DDBJ whole genome shotgun (WGS) entry which is preliminary data.</text>
</comment>
<feature type="non-terminal residue" evidence="1">
    <location>
        <position position="1"/>
    </location>
</feature>
<dbReference type="Proteomes" id="UP001380953">
    <property type="component" value="Unassembled WGS sequence"/>
</dbReference>
<organism evidence="1 2">
    <name type="scientific">Saccharibacillus sacchari</name>
    <dbReference type="NCBI Taxonomy" id="456493"/>
    <lineage>
        <taxon>Bacteria</taxon>
        <taxon>Bacillati</taxon>
        <taxon>Bacillota</taxon>
        <taxon>Bacilli</taxon>
        <taxon>Bacillales</taxon>
        <taxon>Paenibacillaceae</taxon>
        <taxon>Saccharibacillus</taxon>
    </lineage>
</organism>
<evidence type="ECO:0000313" key="1">
    <source>
        <dbReference type="EMBL" id="MEJ8307076.1"/>
    </source>
</evidence>
<gene>
    <name evidence="1" type="primary">pseG</name>
    <name evidence="1" type="ORF">WKI47_24470</name>
</gene>
<accession>A0ACC6PJH9</accession>